<sequence>MLYSEKIKEAPTLAEYFKTVREEGFEKGKMEEKRNLAAELLREGFSVEKVAKMVKLSLDEVKEIEKICE</sequence>
<keyword evidence="2" id="KW-1185">Reference proteome</keyword>
<organism evidence="1 2">
    <name type="scientific">Caldifermentibacillus hisashii</name>
    <dbReference type="NCBI Taxonomy" id="996558"/>
    <lineage>
        <taxon>Bacteria</taxon>
        <taxon>Bacillati</taxon>
        <taxon>Bacillota</taxon>
        <taxon>Bacilli</taxon>
        <taxon>Bacillales</taxon>
        <taxon>Bacillaceae</taxon>
        <taxon>Caldifermentibacillus</taxon>
    </lineage>
</organism>
<proteinExistence type="predicted"/>
<gene>
    <name evidence="1" type="ORF">NST17_03585</name>
</gene>
<accession>A0ABU9JWV5</accession>
<protein>
    <recommendedName>
        <fullName evidence="3">Transposase</fullName>
    </recommendedName>
</protein>
<evidence type="ECO:0000313" key="1">
    <source>
        <dbReference type="EMBL" id="MEL3956295.1"/>
    </source>
</evidence>
<dbReference type="EMBL" id="JBBYAK010000001">
    <property type="protein sequence ID" value="MEL3956295.1"/>
    <property type="molecule type" value="Genomic_DNA"/>
</dbReference>
<evidence type="ECO:0008006" key="3">
    <source>
        <dbReference type="Google" id="ProtNLM"/>
    </source>
</evidence>
<evidence type="ECO:0000313" key="2">
    <source>
        <dbReference type="Proteomes" id="UP001459714"/>
    </source>
</evidence>
<dbReference type="Proteomes" id="UP001459714">
    <property type="component" value="Unassembled WGS sequence"/>
</dbReference>
<dbReference type="RefSeq" id="WP_244996850.1">
    <property type="nucleotide sequence ID" value="NZ_JAHLOO010000060.1"/>
</dbReference>
<comment type="caution">
    <text evidence="1">The sequence shown here is derived from an EMBL/GenBank/DDBJ whole genome shotgun (WGS) entry which is preliminary data.</text>
</comment>
<reference evidence="1 2" key="1">
    <citation type="submission" date="2024-03" db="EMBL/GenBank/DDBJ databases">
        <title>Bacilli Hybrid Assemblies.</title>
        <authorList>
            <person name="Kovac J."/>
        </authorList>
    </citation>
    <scope>NUCLEOTIDE SEQUENCE [LARGE SCALE GENOMIC DNA]</scope>
    <source>
        <strain evidence="1 2">FSL M8-0022</strain>
    </source>
</reference>
<name>A0ABU9JWV5_9BACI</name>